<protein>
    <submittedName>
        <fullName evidence="1">Uncharacterized protein</fullName>
    </submittedName>
</protein>
<keyword evidence="2" id="KW-1185">Reference proteome</keyword>
<gene>
    <name evidence="1" type="ORF">GCM10007854_22600</name>
</gene>
<organism evidence="1 2">
    <name type="scientific">Algimonas porphyrae</name>
    <dbReference type="NCBI Taxonomy" id="1128113"/>
    <lineage>
        <taxon>Bacteria</taxon>
        <taxon>Pseudomonadati</taxon>
        <taxon>Pseudomonadota</taxon>
        <taxon>Alphaproteobacteria</taxon>
        <taxon>Maricaulales</taxon>
        <taxon>Robiginitomaculaceae</taxon>
        <taxon>Algimonas</taxon>
    </lineage>
</organism>
<comment type="caution">
    <text evidence="1">The sequence shown here is derived from an EMBL/GenBank/DDBJ whole genome shotgun (WGS) entry which is preliminary data.</text>
</comment>
<evidence type="ECO:0000313" key="1">
    <source>
        <dbReference type="EMBL" id="GLQ21305.1"/>
    </source>
</evidence>
<proteinExistence type="predicted"/>
<reference evidence="1" key="2">
    <citation type="submission" date="2023-01" db="EMBL/GenBank/DDBJ databases">
        <title>Draft genome sequence of Algimonas porphyrae strain NBRC 108216.</title>
        <authorList>
            <person name="Sun Q."/>
            <person name="Mori K."/>
        </authorList>
    </citation>
    <scope>NUCLEOTIDE SEQUENCE</scope>
    <source>
        <strain evidence="1">NBRC 108216</strain>
    </source>
</reference>
<evidence type="ECO:0000313" key="2">
    <source>
        <dbReference type="Proteomes" id="UP001161390"/>
    </source>
</evidence>
<dbReference type="Proteomes" id="UP001161390">
    <property type="component" value="Unassembled WGS sequence"/>
</dbReference>
<name>A0ABQ5V3Q6_9PROT</name>
<sequence>MFFMLSIGSHCFLIDLMPDALDNHIPPVFRPYSELSYQAIINGDDGDEIVIQYKNPAYLNWASPQKRPQPFEALETYIQRDFQTVEFKLRLRFDEALI</sequence>
<reference evidence="1" key="1">
    <citation type="journal article" date="2014" name="Int. J. Syst. Evol. Microbiol.">
        <title>Complete genome of a new Firmicutes species belonging to the dominant human colonic microbiota ('Ruminococcus bicirculans') reveals two chromosomes and a selective capacity to utilize plant glucans.</title>
        <authorList>
            <consortium name="NISC Comparative Sequencing Program"/>
            <person name="Wegmann U."/>
            <person name="Louis P."/>
            <person name="Goesmann A."/>
            <person name="Henrissat B."/>
            <person name="Duncan S.H."/>
            <person name="Flint H.J."/>
        </authorList>
    </citation>
    <scope>NUCLEOTIDE SEQUENCE</scope>
    <source>
        <strain evidence="1">NBRC 108216</strain>
    </source>
</reference>
<dbReference type="EMBL" id="BSNJ01000004">
    <property type="protein sequence ID" value="GLQ21305.1"/>
    <property type="molecule type" value="Genomic_DNA"/>
</dbReference>
<accession>A0ABQ5V3Q6</accession>